<keyword evidence="4" id="KW-1185">Reference proteome</keyword>
<dbReference type="InterPro" id="IPR039365">
    <property type="entry name" value="IS701-like"/>
</dbReference>
<name>A0A2T0LSZ3_9ACTN</name>
<evidence type="ECO:0000313" key="3">
    <source>
        <dbReference type="EMBL" id="PRX46791.1"/>
    </source>
</evidence>
<dbReference type="PANTHER" id="PTHR33627">
    <property type="entry name" value="TRANSPOSASE"/>
    <property type="match status" value="1"/>
</dbReference>
<accession>A0A2T0LSZ3</accession>
<gene>
    <name evidence="3" type="ORF">B0I32_1448</name>
</gene>
<dbReference type="SUPFAM" id="SSF53098">
    <property type="entry name" value="Ribonuclease H-like"/>
    <property type="match status" value="1"/>
</dbReference>
<reference evidence="3 4" key="1">
    <citation type="submission" date="2018-03" db="EMBL/GenBank/DDBJ databases">
        <title>Genomic Encyclopedia of Type Strains, Phase III (KMG-III): the genomes of soil and plant-associated and newly described type strains.</title>
        <authorList>
            <person name="Whitman W."/>
        </authorList>
    </citation>
    <scope>NUCLEOTIDE SEQUENCE [LARGE SCALE GENOMIC DNA]</scope>
    <source>
        <strain evidence="3 4">CGMCC 4.7104</strain>
    </source>
</reference>
<proteinExistence type="predicted"/>
<feature type="region of interest" description="Disordered" evidence="1">
    <location>
        <begin position="398"/>
        <end position="419"/>
    </location>
</feature>
<dbReference type="NCBIfam" id="NF033540">
    <property type="entry name" value="transpos_IS701"/>
    <property type="match status" value="1"/>
</dbReference>
<dbReference type="RefSeq" id="WP_219912508.1">
    <property type="nucleotide sequence ID" value="NZ_PVNG01000044.1"/>
</dbReference>
<dbReference type="AlphaFoldDB" id="A0A2T0LSZ3"/>
<dbReference type="PANTHER" id="PTHR33627:SF1">
    <property type="entry name" value="TRANSPOSASE"/>
    <property type="match status" value="1"/>
</dbReference>
<dbReference type="InterPro" id="IPR012337">
    <property type="entry name" value="RNaseH-like_sf"/>
</dbReference>
<dbReference type="EMBL" id="PVNG01000044">
    <property type="protein sequence ID" value="PRX46791.1"/>
    <property type="molecule type" value="Genomic_DNA"/>
</dbReference>
<organism evidence="3 4">
    <name type="scientific">Nonomuraea fuscirosea</name>
    <dbReference type="NCBI Taxonomy" id="1291556"/>
    <lineage>
        <taxon>Bacteria</taxon>
        <taxon>Bacillati</taxon>
        <taxon>Actinomycetota</taxon>
        <taxon>Actinomycetes</taxon>
        <taxon>Streptosporangiales</taxon>
        <taxon>Streptosporangiaceae</taxon>
        <taxon>Nonomuraea</taxon>
    </lineage>
</organism>
<dbReference type="Pfam" id="PF13546">
    <property type="entry name" value="DDE_5"/>
    <property type="match status" value="1"/>
</dbReference>
<sequence length="465" mass="50991">MTKPKPVPAAPGALEGYAARFDGLFTHLGQRRGFREYVTGLLAPRERNKTAAALAGAEPVAGSKSAAAQRVQYFLSESCWDPERVNARRLELLLAEAATAPHPDGALVIDDSGDRKDGRATAHVGRQWLGRLGKTDNGIVTVSTLWADERIYYPLHARPYTPAHHFARGKYDPAFRTKWRIAVELAGQAVAAGVAFRAVVADCAYGDLDDFRGELRQAGTGWVVAVRPKRGTWAYGPDAHTPRDAAARLRWSGPEKPGDWQPVQRRFRDGHTEMWWAAEASLGFWGPDRLTRLVVATTDPATLPDKATWYLATNLPRPGGPHDPVCGGDSPHPPAGLAEIVRLYGLRHWVEQGYKQIKDELGWADFQVRSDIAIRRHQSLVHCAFSFCWTTWFSDSTSDSAPPGPASDTELERGRSGPIPSTPLILTRLIGTQLAPHAARHPQLADPGHRAVTLVESLVHRAPTT</sequence>
<evidence type="ECO:0000313" key="4">
    <source>
        <dbReference type="Proteomes" id="UP000238312"/>
    </source>
</evidence>
<evidence type="ECO:0000259" key="2">
    <source>
        <dbReference type="Pfam" id="PF13546"/>
    </source>
</evidence>
<comment type="caution">
    <text evidence="3">The sequence shown here is derived from an EMBL/GenBank/DDBJ whole genome shotgun (WGS) entry which is preliminary data.</text>
</comment>
<evidence type="ECO:0000256" key="1">
    <source>
        <dbReference type="SAM" id="MobiDB-lite"/>
    </source>
</evidence>
<dbReference type="Proteomes" id="UP000238312">
    <property type="component" value="Unassembled WGS sequence"/>
</dbReference>
<protein>
    <submittedName>
        <fullName evidence="3">SRSO17 transposase</fullName>
    </submittedName>
</protein>
<feature type="domain" description="Transposase IS701-like DDE" evidence="2">
    <location>
        <begin position="24"/>
        <end position="265"/>
    </location>
</feature>
<dbReference type="InterPro" id="IPR038721">
    <property type="entry name" value="IS701-like_DDE_dom"/>
</dbReference>